<evidence type="ECO:0000256" key="2">
    <source>
        <dbReference type="ARBA" id="ARBA00004496"/>
    </source>
</evidence>
<organism evidence="14 15">
    <name type="scientific">Paenibacillus montaniterrae</name>
    <dbReference type="NCBI Taxonomy" id="429341"/>
    <lineage>
        <taxon>Bacteria</taxon>
        <taxon>Bacillati</taxon>
        <taxon>Bacillota</taxon>
        <taxon>Bacilli</taxon>
        <taxon>Bacillales</taxon>
        <taxon>Paenibacillaceae</taxon>
        <taxon>Paenibacillus</taxon>
    </lineage>
</organism>
<accession>A0A919YNL7</accession>
<reference evidence="14" key="1">
    <citation type="submission" date="2021-03" db="EMBL/GenBank/DDBJ databases">
        <title>Antimicrobial resistance genes in bacteria isolated from Japanese honey, and their potential for conferring macrolide and lincosamide resistance in the American foulbrood pathogen Paenibacillus larvae.</title>
        <authorList>
            <person name="Okamoto M."/>
            <person name="Kumagai M."/>
            <person name="Kanamori H."/>
            <person name="Takamatsu D."/>
        </authorList>
    </citation>
    <scope>NUCLEOTIDE SEQUENCE</scope>
    <source>
        <strain evidence="14">J40TS1</strain>
    </source>
</reference>
<dbReference type="Pfam" id="PF03838">
    <property type="entry name" value="RecU"/>
    <property type="match status" value="1"/>
</dbReference>
<keyword evidence="9" id="KW-0460">Magnesium</keyword>
<dbReference type="GO" id="GO:0016787">
    <property type="term" value="F:hydrolase activity"/>
    <property type="evidence" value="ECO:0007669"/>
    <property type="project" value="UniProtKB-KW"/>
</dbReference>
<dbReference type="GO" id="GO:0046872">
    <property type="term" value="F:metal ion binding"/>
    <property type="evidence" value="ECO:0007669"/>
    <property type="project" value="UniProtKB-KW"/>
</dbReference>
<keyword evidence="15" id="KW-1185">Reference proteome</keyword>
<evidence type="ECO:0000256" key="3">
    <source>
        <dbReference type="ARBA" id="ARBA00022490"/>
    </source>
</evidence>
<dbReference type="GO" id="GO:0004519">
    <property type="term" value="F:endonuclease activity"/>
    <property type="evidence" value="ECO:0007669"/>
    <property type="project" value="UniProtKB-KW"/>
</dbReference>
<evidence type="ECO:0000256" key="8">
    <source>
        <dbReference type="ARBA" id="ARBA00022801"/>
    </source>
</evidence>
<evidence type="ECO:0000256" key="9">
    <source>
        <dbReference type="ARBA" id="ARBA00022842"/>
    </source>
</evidence>
<dbReference type="EMBL" id="BOSE01000006">
    <property type="protein sequence ID" value="GIP17792.1"/>
    <property type="molecule type" value="Genomic_DNA"/>
</dbReference>
<comment type="cofactor">
    <cofactor evidence="1">
        <name>Mg(2+)</name>
        <dbReference type="ChEBI" id="CHEBI:18420"/>
    </cofactor>
</comment>
<dbReference type="RefSeq" id="WP_213517464.1">
    <property type="nucleotide sequence ID" value="NZ_BOSE01000006.1"/>
</dbReference>
<dbReference type="Proteomes" id="UP000683139">
    <property type="component" value="Unassembled WGS sequence"/>
</dbReference>
<keyword evidence="11" id="KW-0234">DNA repair</keyword>
<evidence type="ECO:0000256" key="1">
    <source>
        <dbReference type="ARBA" id="ARBA00001946"/>
    </source>
</evidence>
<evidence type="ECO:0000256" key="13">
    <source>
        <dbReference type="ARBA" id="ARBA00029523"/>
    </source>
</evidence>
<keyword evidence="7" id="KW-0227">DNA damage</keyword>
<keyword evidence="10" id="KW-0233">DNA recombination</keyword>
<dbReference type="InterPro" id="IPR011335">
    <property type="entry name" value="Restrct_endonuc-II-like"/>
</dbReference>
<dbReference type="AlphaFoldDB" id="A0A919YNL7"/>
<keyword evidence="6" id="KW-0255">Endonuclease</keyword>
<evidence type="ECO:0000256" key="7">
    <source>
        <dbReference type="ARBA" id="ARBA00022763"/>
    </source>
</evidence>
<gene>
    <name evidence="14" type="ORF">J40TS1_34340</name>
</gene>
<evidence type="ECO:0000313" key="14">
    <source>
        <dbReference type="EMBL" id="GIP17792.1"/>
    </source>
</evidence>
<dbReference type="GO" id="GO:0003676">
    <property type="term" value="F:nucleic acid binding"/>
    <property type="evidence" value="ECO:0007669"/>
    <property type="project" value="InterPro"/>
</dbReference>
<keyword evidence="8" id="KW-0378">Hydrolase</keyword>
<dbReference type="SUPFAM" id="SSF52980">
    <property type="entry name" value="Restriction endonuclease-like"/>
    <property type="match status" value="1"/>
</dbReference>
<comment type="caution">
    <text evidence="14">The sequence shown here is derived from an EMBL/GenBank/DDBJ whole genome shotgun (WGS) entry which is preliminary data.</text>
</comment>
<evidence type="ECO:0000256" key="5">
    <source>
        <dbReference type="ARBA" id="ARBA00022723"/>
    </source>
</evidence>
<evidence type="ECO:0000256" key="6">
    <source>
        <dbReference type="ARBA" id="ARBA00022759"/>
    </source>
</evidence>
<keyword evidence="5" id="KW-0479">Metal-binding</keyword>
<evidence type="ECO:0000256" key="4">
    <source>
        <dbReference type="ARBA" id="ARBA00022722"/>
    </source>
</evidence>
<proteinExistence type="inferred from homology"/>
<evidence type="ECO:0000313" key="15">
    <source>
        <dbReference type="Proteomes" id="UP000683139"/>
    </source>
</evidence>
<evidence type="ECO:0000256" key="12">
    <source>
        <dbReference type="ARBA" id="ARBA00023447"/>
    </source>
</evidence>
<dbReference type="GO" id="GO:0006310">
    <property type="term" value="P:DNA recombination"/>
    <property type="evidence" value="ECO:0007669"/>
    <property type="project" value="UniProtKB-KW"/>
</dbReference>
<keyword evidence="3" id="KW-0963">Cytoplasm</keyword>
<protein>
    <recommendedName>
        <fullName evidence="13">Holliday junction resolvase RecU</fullName>
    </recommendedName>
</protein>
<dbReference type="InterPro" id="IPR004612">
    <property type="entry name" value="Resolv_RecU"/>
</dbReference>
<dbReference type="Gene3D" id="3.40.1350.10">
    <property type="match status" value="1"/>
</dbReference>
<comment type="similarity">
    <text evidence="12">Belongs to the RecU family.</text>
</comment>
<sequence>MKKNDEQLKTQARNMMSNAQGHLFEELIKTGCVIYSSQERAEINKVPEPFRVTKKLANGQFTGRFTAAAQPDFSGTLKGGTAIHFEAKYTNTDQIKRSVLTDEQMESLEHHRKLGAVTGVCVGIKDNFYFIPWNIWRDMKAIYGRQYLKTEDIEQYRVKFNGAVMFLDYVSERMDGHGQ</sequence>
<dbReference type="GO" id="GO:0005737">
    <property type="term" value="C:cytoplasm"/>
    <property type="evidence" value="ECO:0007669"/>
    <property type="project" value="UniProtKB-SubCell"/>
</dbReference>
<dbReference type="GO" id="GO:0006281">
    <property type="term" value="P:DNA repair"/>
    <property type="evidence" value="ECO:0007669"/>
    <property type="project" value="UniProtKB-KW"/>
</dbReference>
<name>A0A919YNL7_9BACL</name>
<comment type="subcellular location">
    <subcellularLocation>
        <location evidence="2">Cytoplasm</location>
    </subcellularLocation>
</comment>
<keyword evidence="4" id="KW-0540">Nuclease</keyword>
<evidence type="ECO:0000256" key="11">
    <source>
        <dbReference type="ARBA" id="ARBA00023204"/>
    </source>
</evidence>
<dbReference type="InterPro" id="IPR011856">
    <property type="entry name" value="tRNA_endonuc-like_dom_sf"/>
</dbReference>
<evidence type="ECO:0000256" key="10">
    <source>
        <dbReference type="ARBA" id="ARBA00023172"/>
    </source>
</evidence>